<dbReference type="SMART" id="SM00382">
    <property type="entry name" value="AAA"/>
    <property type="match status" value="1"/>
</dbReference>
<comment type="subcellular location">
    <subcellularLocation>
        <location evidence="1 8">Nucleus</location>
    </subcellularLocation>
</comment>
<feature type="compositionally biased region" description="Low complexity" evidence="9">
    <location>
        <begin position="22"/>
        <end position="50"/>
    </location>
</feature>
<dbReference type="PANTHER" id="PTHR23389">
    <property type="entry name" value="CHROMOSOME TRANSMISSION FIDELITY FACTOR 18"/>
    <property type="match status" value="1"/>
</dbReference>
<feature type="compositionally biased region" description="Basic and acidic residues" evidence="9">
    <location>
        <begin position="898"/>
        <end position="914"/>
    </location>
</feature>
<dbReference type="Proteomes" id="UP001498398">
    <property type="component" value="Unassembled WGS sequence"/>
</dbReference>
<dbReference type="Gene3D" id="1.20.272.10">
    <property type="match status" value="1"/>
</dbReference>
<dbReference type="SUPFAM" id="SSF52540">
    <property type="entry name" value="P-loop containing nucleoside triphosphate hydrolases"/>
    <property type="match status" value="1"/>
</dbReference>
<feature type="region of interest" description="Disordered" evidence="9">
    <location>
        <begin position="333"/>
        <end position="361"/>
    </location>
</feature>
<dbReference type="InterPro" id="IPR012178">
    <property type="entry name" value="RFC1"/>
</dbReference>
<dbReference type="CDD" id="cd00009">
    <property type="entry name" value="AAA"/>
    <property type="match status" value="1"/>
</dbReference>
<feature type="compositionally biased region" description="Low complexity" evidence="9">
    <location>
        <begin position="128"/>
        <end position="142"/>
    </location>
</feature>
<dbReference type="InterPro" id="IPR003959">
    <property type="entry name" value="ATPase_AAA_core"/>
</dbReference>
<dbReference type="Pfam" id="PF00004">
    <property type="entry name" value="AAA"/>
    <property type="match status" value="1"/>
</dbReference>
<feature type="compositionally biased region" description="Acidic residues" evidence="9">
    <location>
        <begin position="885"/>
        <end position="897"/>
    </location>
</feature>
<dbReference type="Gene3D" id="3.40.50.10190">
    <property type="entry name" value="BRCT domain"/>
    <property type="match status" value="1"/>
</dbReference>
<reference evidence="11 12" key="1">
    <citation type="submission" date="2024-01" db="EMBL/GenBank/DDBJ databases">
        <title>A draft genome for the cacao thread blight pathogen Marasmiellus scandens.</title>
        <authorList>
            <person name="Baruah I.K."/>
            <person name="Leung J."/>
            <person name="Bukari Y."/>
            <person name="Amoako-Attah I."/>
            <person name="Meinhardt L.W."/>
            <person name="Bailey B.A."/>
            <person name="Cohen S.P."/>
        </authorList>
    </citation>
    <scope>NUCLEOTIDE SEQUENCE [LARGE SCALE GENOMIC DNA]</scope>
    <source>
        <strain evidence="11 12">GH-19</strain>
    </source>
</reference>
<feature type="compositionally biased region" description="Basic and acidic residues" evidence="9">
    <location>
        <begin position="178"/>
        <end position="200"/>
    </location>
</feature>
<feature type="compositionally biased region" description="Basic and acidic residues" evidence="9">
    <location>
        <begin position="338"/>
        <end position="351"/>
    </location>
</feature>
<dbReference type="Pfam" id="PF00533">
    <property type="entry name" value="BRCT"/>
    <property type="match status" value="1"/>
</dbReference>
<dbReference type="EMBL" id="JBANRG010000004">
    <property type="protein sequence ID" value="KAK7466912.1"/>
    <property type="molecule type" value="Genomic_DNA"/>
</dbReference>
<evidence type="ECO:0000313" key="11">
    <source>
        <dbReference type="EMBL" id="KAK7466912.1"/>
    </source>
</evidence>
<feature type="compositionally biased region" description="Low complexity" evidence="9">
    <location>
        <begin position="923"/>
        <end position="934"/>
    </location>
</feature>
<feature type="compositionally biased region" description="Acidic residues" evidence="9">
    <location>
        <begin position="149"/>
        <end position="161"/>
    </location>
</feature>
<evidence type="ECO:0000256" key="8">
    <source>
        <dbReference type="PIRNR" id="PIRNR036578"/>
    </source>
</evidence>
<dbReference type="Gene3D" id="1.10.8.60">
    <property type="match status" value="1"/>
</dbReference>
<dbReference type="SMART" id="SM00292">
    <property type="entry name" value="BRCT"/>
    <property type="match status" value="1"/>
</dbReference>
<gene>
    <name evidence="11" type="primary">rfc1_1</name>
    <name evidence="11" type="ORF">VKT23_003976</name>
</gene>
<proteinExistence type="inferred from homology"/>
<dbReference type="PIRSF" id="PIRSF036578">
    <property type="entry name" value="RFC1"/>
    <property type="match status" value="1"/>
</dbReference>
<evidence type="ECO:0000256" key="1">
    <source>
        <dbReference type="ARBA" id="ARBA00004123"/>
    </source>
</evidence>
<dbReference type="InterPro" id="IPR003593">
    <property type="entry name" value="AAA+_ATPase"/>
</dbReference>
<evidence type="ECO:0000256" key="6">
    <source>
        <dbReference type="ARBA" id="ARBA00022840"/>
    </source>
</evidence>
<dbReference type="InterPro" id="IPR036420">
    <property type="entry name" value="BRCT_dom_sf"/>
</dbReference>
<keyword evidence="7 8" id="KW-0539">Nucleus</keyword>
<dbReference type="InterPro" id="IPR013725">
    <property type="entry name" value="DNA_replication_fac_RFC1_C"/>
</dbReference>
<feature type="region of interest" description="Disordered" evidence="9">
    <location>
        <begin position="1"/>
        <end position="231"/>
    </location>
</feature>
<feature type="compositionally biased region" description="Polar residues" evidence="9">
    <location>
        <begin position="80"/>
        <end position="90"/>
    </location>
</feature>
<dbReference type="InterPro" id="IPR008921">
    <property type="entry name" value="DNA_pol3_clamp-load_cplx_C"/>
</dbReference>
<evidence type="ECO:0000256" key="7">
    <source>
        <dbReference type="ARBA" id="ARBA00023242"/>
    </source>
</evidence>
<feature type="compositionally biased region" description="Low complexity" evidence="9">
    <location>
        <begin position="164"/>
        <end position="177"/>
    </location>
</feature>
<keyword evidence="12" id="KW-1185">Reference proteome</keyword>
<feature type="domain" description="BRCT" evidence="10">
    <location>
        <begin position="227"/>
        <end position="308"/>
    </location>
</feature>
<evidence type="ECO:0000256" key="5">
    <source>
        <dbReference type="ARBA" id="ARBA00022741"/>
    </source>
</evidence>
<dbReference type="InterPro" id="IPR001357">
    <property type="entry name" value="BRCT_dom"/>
</dbReference>
<name>A0ABR1JV86_9AGAR</name>
<dbReference type="CDD" id="cd18140">
    <property type="entry name" value="HLD_clamp_RFC"/>
    <property type="match status" value="1"/>
</dbReference>
<evidence type="ECO:0000259" key="10">
    <source>
        <dbReference type="PROSITE" id="PS50172"/>
    </source>
</evidence>
<dbReference type="SUPFAM" id="SSF52113">
    <property type="entry name" value="BRCT domain"/>
    <property type="match status" value="1"/>
</dbReference>
<comment type="caution">
    <text evidence="11">The sequence shown here is derived from an EMBL/GenBank/DDBJ whole genome shotgun (WGS) entry which is preliminary data.</text>
</comment>
<dbReference type="Pfam" id="PF25361">
    <property type="entry name" value="AAA_lid_RFC1"/>
    <property type="match status" value="1"/>
</dbReference>
<evidence type="ECO:0000256" key="4">
    <source>
        <dbReference type="ARBA" id="ARBA00022705"/>
    </source>
</evidence>
<accession>A0ABR1JV86</accession>
<dbReference type="PANTHER" id="PTHR23389:SF6">
    <property type="entry name" value="REPLICATION FACTOR C SUBUNIT 1"/>
    <property type="match status" value="1"/>
</dbReference>
<evidence type="ECO:0000256" key="9">
    <source>
        <dbReference type="SAM" id="MobiDB-lite"/>
    </source>
</evidence>
<dbReference type="InterPro" id="IPR027417">
    <property type="entry name" value="P-loop_NTPase"/>
</dbReference>
<organism evidence="11 12">
    <name type="scientific">Marasmiellus scandens</name>
    <dbReference type="NCBI Taxonomy" id="2682957"/>
    <lineage>
        <taxon>Eukaryota</taxon>
        <taxon>Fungi</taxon>
        <taxon>Dikarya</taxon>
        <taxon>Basidiomycota</taxon>
        <taxon>Agaricomycotina</taxon>
        <taxon>Agaricomycetes</taxon>
        <taxon>Agaricomycetidae</taxon>
        <taxon>Agaricales</taxon>
        <taxon>Marasmiineae</taxon>
        <taxon>Omphalotaceae</taxon>
        <taxon>Marasmiellus</taxon>
    </lineage>
</organism>
<feature type="region of interest" description="Disordered" evidence="9">
    <location>
        <begin position="885"/>
        <end position="940"/>
    </location>
</feature>
<dbReference type="InterPro" id="IPR047854">
    <property type="entry name" value="RFC_lid"/>
</dbReference>
<dbReference type="Pfam" id="PF08519">
    <property type="entry name" value="RFC1"/>
    <property type="match status" value="1"/>
</dbReference>
<protein>
    <recommendedName>
        <fullName evidence="3 8">Replication factor C subunit 1</fullName>
    </recommendedName>
</protein>
<evidence type="ECO:0000256" key="3">
    <source>
        <dbReference type="ARBA" id="ARBA00020401"/>
    </source>
</evidence>
<keyword evidence="4 8" id="KW-0235">DNA replication</keyword>
<keyword evidence="5 8" id="KW-0547">Nucleotide-binding</keyword>
<keyword evidence="6 8" id="KW-0067">ATP-binding</keyword>
<comment type="similarity">
    <text evidence="2 8">Belongs to the activator 1 large subunit family.</text>
</comment>
<evidence type="ECO:0000313" key="12">
    <source>
        <dbReference type="Proteomes" id="UP001498398"/>
    </source>
</evidence>
<sequence>MPPKSSKPVGADIRSFFGGQQSNQSSSSANAKTSSSKKTALSKASAPSSSAKDKVIEIDSDDEPLAPQRDIPTPKHKPEPTSSKTANTSKPKAAASSKDNERPSKRKKSTVLLSSDDEQESPSKKKPAVASSSSAKPRPRASMNKKDDGDFEPMDIDDDEPEPAKSTKSTSKKAVTAKAEKEDSGKKARDDAKDAQETKKSNWATLRAAKLARGGPSAPGSKEVPDGEPNCLAGLSFVFTGELSSFSRDEATDIAKRFGGRVVGQPSSKTDYVVLGDDAGPAKLKAIEKHGLKTLDEDAFLDFIAKRKGPGVNGKGLDEKTKKKMEKEQQAIKSAAQEMEKREREVAKDAKGSGSAKSADPSMQLWTTRYAPQSLKEICGNKSQVDKLEQWLKDWPQSLKANFKKPGKNGMNMYRAVLISGSPGIGKTTSAHLCAKLAGFTPIELNASDTRSKKLVENGMNINNTSLDGYITGRSVNSNSGVALTDRTCLIMDEVDGMSAGDRGGVGALNAMIKKTKIPIICIANDRNAQKLKPLMGTTCSLPFHKPQASMIRSRILSIIFKEKMKIPANVIDQLIAGAQSDIRQVLNMLSTWKLSSDSMTFDEGKDLSKMNEKYAILSPFDITSKMLGPYLFSKTSRETLGQKMDYYFQDHSFVPLFIQENYLKTQPAKIRDLDGPEKILTQLKLMDQAASSISDGDLVDNMIHGPEQHWSLMPLHAVCSTVRPASCIYGAGAHYGGSNPMSFPQWLGQNSKQNKLSRQLGDVQTHMRLKVSGDKSEIRQSYIPALYPYIVKPLVDEGANAIEDVIHTMDEYYLSREDWDTIVELGVDDRRDELVLKKIPTAVKTAFTRKYNTSDHPIPFHKAQDLGKPPKKLAAEAVPDLEEAYDLDEAIDEGSDDEKSGKNPDDIANDKLIKAPKKKANAKAASTKTTNAKTTKRKK</sequence>
<dbReference type="PROSITE" id="PS50172">
    <property type="entry name" value="BRCT"/>
    <property type="match status" value="1"/>
</dbReference>
<dbReference type="SUPFAM" id="SSF48019">
    <property type="entry name" value="post-AAA+ oligomerization domain-like"/>
    <property type="match status" value="1"/>
</dbReference>
<evidence type="ECO:0000256" key="2">
    <source>
        <dbReference type="ARBA" id="ARBA00006116"/>
    </source>
</evidence>
<dbReference type="Gene3D" id="3.40.50.300">
    <property type="entry name" value="P-loop containing nucleotide triphosphate hydrolases"/>
    <property type="match status" value="1"/>
</dbReference>